<accession>A0A8C5BQS4</accession>
<dbReference type="OMA" id="GWESDSH"/>
<keyword evidence="4" id="KW-1185">Reference proteome</keyword>
<dbReference type="Ensembl" id="ENSGMOT00000042587.1">
    <property type="protein sequence ID" value="ENSGMOP00000049742.1"/>
    <property type="gene ID" value="ENSGMOG00000007639.2"/>
</dbReference>
<dbReference type="InterPro" id="IPR011990">
    <property type="entry name" value="TPR-like_helical_dom_sf"/>
</dbReference>
<sequence length="781" mass="87908">MWNSAACSCMRRVSKMLVQSTRSYHVYTAKRSSSAKTLSHYPWSPNLLLNDTSWIISEVTRHKSILSASFGDLNPLTDTANATDQVDGEGPGEQFGTISSDIGARRSFQKSSPEIQNQCFQEEDGEDEVKRRKPFMAKGRNTTYWYFLQCKNLLKENKVSLSSFYPHTINRNRATYFLSNDQRVCWPHCTHFNYGLLLFSFLSQLQQALDLFSGDMLKRERLQPEEYNYTILIGGCGRAGQLKKAFKLYNDMKKRSLIPTDATYTALFNACAQSPSKQAGLQHALQLEQELCRKNHPISTITYHALLKTHAITNHLQACIHTIREMMKNQHVVTQETFHYLLMGCVMDKETGFRQALQVWRQMLRSGIYPDAKNYNLLLRTARDCGIGDPTTATSLLLSPDWADQKGQGAASKRYRRGSRDTIDLDQLERQLFLQPGAGGDRMLTTDGNDQKGSAHVTVAEMVPYNSLPEVHRMVVVEGVPHDSPSCQPVPVVEPPNLLELFERRGGATVSIGTVDGATDRLALIGGGKGFLDKMVSSGLSPDLRTLTLLADTMEPGIQSLQMLLQGAKLHKVKLDVAFFNTVIRRSAKAGDLDAAKAVLRVMYQRHVNTDVQTYGCLAMACNQKTDGLQLLKDMEVARLRPNVQVFSALIGRASRRLDYIYLKLLLEKMAELRVWPNEIIIKQLEFAAQYPPSYDQFKKRNNYLIQIDGFRGYYQQWLMSMPAAKGADTEQTDGQAGTDMAPEQEQPETDGVNIKQMNQKAASRRFNSRKTSGQRSTASI</sequence>
<dbReference type="GO" id="GO:0042780">
    <property type="term" value="P:tRNA 3'-end processing"/>
    <property type="evidence" value="ECO:0007669"/>
    <property type="project" value="TreeGrafter"/>
</dbReference>
<dbReference type="AlphaFoldDB" id="A0A8C5BQS4"/>
<evidence type="ECO:0000313" key="3">
    <source>
        <dbReference type="Ensembl" id="ENSGMOP00000049742.1"/>
    </source>
</evidence>
<dbReference type="InterPro" id="IPR002885">
    <property type="entry name" value="PPR_rpt"/>
</dbReference>
<evidence type="ECO:0000313" key="4">
    <source>
        <dbReference type="Proteomes" id="UP000694546"/>
    </source>
</evidence>
<reference evidence="3" key="1">
    <citation type="submission" date="2025-08" db="UniProtKB">
        <authorList>
            <consortium name="Ensembl"/>
        </authorList>
    </citation>
    <scope>IDENTIFICATION</scope>
</reference>
<gene>
    <name evidence="3" type="primary">ptcd1</name>
</gene>
<name>A0A8C5BQS4_GADMO</name>
<dbReference type="PANTHER" id="PTHR24014:SF6">
    <property type="entry name" value="PENTATRICOPEPTIDE REPEAT-CONTAINING PROTEIN 1, MITOCHONDRIAL"/>
    <property type="match status" value="1"/>
</dbReference>
<organism evidence="3 4">
    <name type="scientific">Gadus morhua</name>
    <name type="common">Atlantic cod</name>
    <dbReference type="NCBI Taxonomy" id="8049"/>
    <lineage>
        <taxon>Eukaryota</taxon>
        <taxon>Metazoa</taxon>
        <taxon>Chordata</taxon>
        <taxon>Craniata</taxon>
        <taxon>Vertebrata</taxon>
        <taxon>Euteleostomi</taxon>
        <taxon>Actinopterygii</taxon>
        <taxon>Neopterygii</taxon>
        <taxon>Teleostei</taxon>
        <taxon>Neoteleostei</taxon>
        <taxon>Acanthomorphata</taxon>
        <taxon>Zeiogadaria</taxon>
        <taxon>Gadariae</taxon>
        <taxon>Gadiformes</taxon>
        <taxon>Gadoidei</taxon>
        <taxon>Gadidae</taxon>
        <taxon>Gadus</taxon>
    </lineage>
</organism>
<feature type="compositionally biased region" description="Polar residues" evidence="2">
    <location>
        <begin position="770"/>
        <end position="781"/>
    </location>
</feature>
<dbReference type="Gene3D" id="1.25.40.10">
    <property type="entry name" value="Tetratricopeptide repeat domain"/>
    <property type="match status" value="3"/>
</dbReference>
<protein>
    <submittedName>
        <fullName evidence="3">Pentatricopeptide repeat domain 1</fullName>
    </submittedName>
</protein>
<proteinExistence type="predicted"/>
<feature type="region of interest" description="Disordered" evidence="2">
    <location>
        <begin position="726"/>
        <end position="781"/>
    </location>
</feature>
<feature type="repeat" description="PPR" evidence="1">
    <location>
        <begin position="225"/>
        <end position="259"/>
    </location>
</feature>
<dbReference type="GO" id="GO:0000049">
    <property type="term" value="F:tRNA binding"/>
    <property type="evidence" value="ECO:0007669"/>
    <property type="project" value="TreeGrafter"/>
</dbReference>
<evidence type="ECO:0000256" key="2">
    <source>
        <dbReference type="SAM" id="MobiDB-lite"/>
    </source>
</evidence>
<evidence type="ECO:0000256" key="1">
    <source>
        <dbReference type="PROSITE-ProRule" id="PRU00708"/>
    </source>
</evidence>
<dbReference type="Pfam" id="PF13041">
    <property type="entry name" value="PPR_2"/>
    <property type="match status" value="1"/>
</dbReference>
<dbReference type="GO" id="GO:0005759">
    <property type="term" value="C:mitochondrial matrix"/>
    <property type="evidence" value="ECO:0007669"/>
    <property type="project" value="TreeGrafter"/>
</dbReference>
<dbReference type="PANTHER" id="PTHR24014">
    <property type="entry name" value="2-OXOGLUTARATE AND IRON-DEPENDENT OXYGENASE DOMAIN-CONTAINING PROTEIN 2"/>
    <property type="match status" value="1"/>
</dbReference>
<dbReference type="NCBIfam" id="TIGR00756">
    <property type="entry name" value="PPR"/>
    <property type="match status" value="1"/>
</dbReference>
<dbReference type="Pfam" id="PF13812">
    <property type="entry name" value="PPR_3"/>
    <property type="match status" value="1"/>
</dbReference>
<dbReference type="GeneTree" id="ENSGT00940000153974"/>
<dbReference type="PROSITE" id="PS51375">
    <property type="entry name" value="PPR"/>
    <property type="match status" value="1"/>
</dbReference>
<dbReference type="Proteomes" id="UP000694546">
    <property type="component" value="Chromosome 3"/>
</dbReference>
<reference evidence="3" key="2">
    <citation type="submission" date="2025-09" db="UniProtKB">
        <authorList>
            <consortium name="Ensembl"/>
        </authorList>
    </citation>
    <scope>IDENTIFICATION</scope>
</reference>